<gene>
    <name evidence="2" type="ORF">SPHINGO8BC_20028</name>
</gene>
<name>A0A654BBK9_SPHMU</name>
<dbReference type="AlphaFoldDB" id="A0A654BBK9"/>
<feature type="region of interest" description="Disordered" evidence="1">
    <location>
        <begin position="48"/>
        <end position="101"/>
    </location>
</feature>
<evidence type="ECO:0000313" key="2">
    <source>
        <dbReference type="EMBL" id="VXC76799.1"/>
    </source>
</evidence>
<sequence>MKKIVDKIAKVLQVILLTPVKLPNKVLNIAKYIAFGLGIVDSVLEKDTGEPATEERTASANMPDGRSQVDVLDYSPQADHPDMDKKAVKRTRGKGGADALE</sequence>
<dbReference type="RefSeq" id="WP_070570027.1">
    <property type="nucleotide sequence ID" value="NZ_DAIQJZ010000037.1"/>
</dbReference>
<proteinExistence type="predicted"/>
<evidence type="ECO:0000256" key="1">
    <source>
        <dbReference type="SAM" id="MobiDB-lite"/>
    </source>
</evidence>
<accession>A0A654BBK9</accession>
<dbReference type="Proteomes" id="UP000432350">
    <property type="component" value="Unassembled WGS sequence"/>
</dbReference>
<evidence type="ECO:0000313" key="3">
    <source>
        <dbReference type="Proteomes" id="UP000432350"/>
    </source>
</evidence>
<organism evidence="2 3">
    <name type="scientific">Sphingobacterium multivorum</name>
    <dbReference type="NCBI Taxonomy" id="28454"/>
    <lineage>
        <taxon>Bacteria</taxon>
        <taxon>Pseudomonadati</taxon>
        <taxon>Bacteroidota</taxon>
        <taxon>Sphingobacteriia</taxon>
        <taxon>Sphingobacteriales</taxon>
        <taxon>Sphingobacteriaceae</taxon>
        <taxon>Sphingobacterium</taxon>
    </lineage>
</organism>
<feature type="compositionally biased region" description="Basic and acidic residues" evidence="1">
    <location>
        <begin position="48"/>
        <end position="57"/>
    </location>
</feature>
<reference evidence="2 3" key="1">
    <citation type="submission" date="2019-10" db="EMBL/GenBank/DDBJ databases">
        <authorList>
            <person name="Karimi E."/>
        </authorList>
    </citation>
    <scope>NUCLEOTIDE SEQUENCE [LARGE SCALE GENOMIC DNA]</scope>
    <source>
        <strain evidence="2 3">Sphingobacterium sp. 8BC</strain>
    </source>
</reference>
<protein>
    <submittedName>
        <fullName evidence="2">Uncharacterized protein</fullName>
    </submittedName>
</protein>
<dbReference type="EMBL" id="CABWMV010000012">
    <property type="protein sequence ID" value="VXC76799.1"/>
    <property type="molecule type" value="Genomic_DNA"/>
</dbReference>